<evidence type="ECO:0000256" key="5">
    <source>
        <dbReference type="ARBA" id="ARBA00023077"/>
    </source>
</evidence>
<gene>
    <name evidence="13" type="ORF">BACPLE_03691</name>
</gene>
<reference evidence="13 14" key="2">
    <citation type="submission" date="2008-08" db="EMBL/GenBank/DDBJ databases">
        <authorList>
            <person name="Fulton L."/>
            <person name="Clifton S."/>
            <person name="Fulton B."/>
            <person name="Xu J."/>
            <person name="Minx P."/>
            <person name="Pepin K.H."/>
            <person name="Johnson M."/>
            <person name="Thiruvilangam P."/>
            <person name="Bhonagiri V."/>
            <person name="Nash W.E."/>
            <person name="Mardis E.R."/>
            <person name="Wilson R.K."/>
        </authorList>
    </citation>
    <scope>NUCLEOTIDE SEQUENCE [LARGE SCALE GENOMIC DNA]</scope>
    <source>
        <strain evidence="14">DSM 17135 / JCM 12973 / M2</strain>
    </source>
</reference>
<keyword evidence="3 8" id="KW-1134">Transmembrane beta strand</keyword>
<dbReference type="SUPFAM" id="SSF56935">
    <property type="entry name" value="Porins"/>
    <property type="match status" value="1"/>
</dbReference>
<keyword evidence="7 8" id="KW-0998">Cell outer membrane</keyword>
<accession>B5D3T7</accession>
<dbReference type="NCBIfam" id="TIGR04056">
    <property type="entry name" value="OMP_RagA_SusC"/>
    <property type="match status" value="1"/>
</dbReference>
<dbReference type="eggNOG" id="COG4771">
    <property type="taxonomic scope" value="Bacteria"/>
</dbReference>
<dbReference type="EMBL" id="ABQC02000024">
    <property type="protein sequence ID" value="EDY94237.1"/>
    <property type="molecule type" value="Genomic_DNA"/>
</dbReference>
<dbReference type="GeneID" id="43186339"/>
<sequence length="1042" mass="116413">MKKPIAYLKLNHVLLCSAIGFTSLNAMAESTNNAINETLSVLRTNQGNLTIKGTISDKTGPIIGANVIIKGTTNGVITDIDGNFTLENVKKGDILQVSFIGYSTKEIKISNNNNLHIQLDEDTQSLEEVVVVGYGSQRKSDLTGGVTAVGEDKLGLVSTNNLMDKLAGQIPGLNISTGNAQPGEDQTLRIRGNNSLTASNDPLIVMDGIPYSGSLGDIDPDIIESMSVLKDASSAAIYGSRGSNGVILIQTKKGRQGKATVTYKGQVGMAETERRLDMMSGDEYLQYLYDYNHLKNGIPYDQLTPESVLGADELANYKAGRTIDWQDKMFRQALVTNHQISLTGGTESTTYMASISRLRQDGVVRNTGMKRTNISLNINQNLGKWLKIGMSMQAIQKEYGGELPYLEAGLKMSPFGTYSDEEGNLEYYPMSRNTLFYNPMSDCDAIEDKTNRNVFISTFADITLPVKGLSFRTNFGYNYRNNFVGTYYGRNTLTGSKVDGAASIENTHYWDYTWENILKYENTFGKHKIDATGLFSIQETSKQYSKQSAESFVNDEGGYHNMAGGEKNKSLSSSLTETALLSYMIRLNYAYAGKYLLTLTGRSDGYSAFGANNKYAFFPSAAAAWNISSEEFMENTRNWLDMMKLRVSYGANGNQGINAYQTLDRLSLTQYIWGDGGNTVNGVYLPTNGVGNPNLKWETTYTFNTGIDFGLFNGRLSGNIDFYIANTKDLLMNRTVPYMNGYRSILDNIGQTRNVGVEFALNSINIETKDFLWKTNVNFSLNRDKIIKLQENGKDDITNKWFIGEPTNVYYDYNVIGTWQTDDPRWKCLVEKDNAGNIISEKWGYYTDDWKEIQKGAEPGSAKLEDVDGDGVITADDKKIIGSKLPSFLMSMTNNFTYKDFYMSFVLNGVFGQWRQMHDQNFDRWMPEFNYLSGMNYWTESNPTNEMTSPSYVPYEKHSFYKKMNYVQLKNITIGYNIPKTFTQKLGITSARVDVSVNNVCTFSNIKNALNYDNAKANDDEKGVVVGYPTARSYMLGLNVTF</sequence>
<dbReference type="NCBIfam" id="TIGR04057">
    <property type="entry name" value="SusC_RagA_signa"/>
    <property type="match status" value="1"/>
</dbReference>
<evidence type="ECO:0000256" key="3">
    <source>
        <dbReference type="ARBA" id="ARBA00022452"/>
    </source>
</evidence>
<dbReference type="AlphaFoldDB" id="B5D3T7"/>
<comment type="caution">
    <text evidence="13">The sequence shown here is derived from an EMBL/GenBank/DDBJ whole genome shotgun (WGS) entry which is preliminary data.</text>
</comment>
<dbReference type="InterPro" id="IPR012910">
    <property type="entry name" value="Plug_dom"/>
</dbReference>
<proteinExistence type="inferred from homology"/>
<evidence type="ECO:0000256" key="6">
    <source>
        <dbReference type="ARBA" id="ARBA00023136"/>
    </source>
</evidence>
<dbReference type="InterPro" id="IPR023996">
    <property type="entry name" value="TonB-dep_OMP_SusC/RagA"/>
</dbReference>
<dbReference type="HOGENOM" id="CLU_004317_0_2_10"/>
<feature type="domain" description="TonB-dependent receptor plug" evidence="12">
    <location>
        <begin position="139"/>
        <end position="246"/>
    </location>
</feature>
<keyword evidence="10" id="KW-0732">Signal</keyword>
<evidence type="ECO:0000256" key="9">
    <source>
        <dbReference type="RuleBase" id="RU003357"/>
    </source>
</evidence>
<dbReference type="Pfam" id="PF13715">
    <property type="entry name" value="CarbopepD_reg_2"/>
    <property type="match status" value="1"/>
</dbReference>
<keyword evidence="4 8" id="KW-0812">Transmembrane</keyword>
<evidence type="ECO:0000256" key="7">
    <source>
        <dbReference type="ARBA" id="ARBA00023237"/>
    </source>
</evidence>
<feature type="signal peptide" evidence="10">
    <location>
        <begin position="1"/>
        <end position="28"/>
    </location>
</feature>
<dbReference type="InterPro" id="IPR008969">
    <property type="entry name" value="CarboxyPept-like_regulatory"/>
</dbReference>
<evidence type="ECO:0000259" key="12">
    <source>
        <dbReference type="Pfam" id="PF07715"/>
    </source>
</evidence>
<dbReference type="PROSITE" id="PS52016">
    <property type="entry name" value="TONB_DEPENDENT_REC_3"/>
    <property type="match status" value="1"/>
</dbReference>
<dbReference type="Gene3D" id="2.60.40.1120">
    <property type="entry name" value="Carboxypeptidase-like, regulatory domain"/>
    <property type="match status" value="1"/>
</dbReference>
<feature type="chain" id="PRO_5002829061" evidence="10">
    <location>
        <begin position="29"/>
        <end position="1042"/>
    </location>
</feature>
<comment type="similarity">
    <text evidence="8 9">Belongs to the TonB-dependent receptor family.</text>
</comment>
<evidence type="ECO:0000313" key="13">
    <source>
        <dbReference type="EMBL" id="EDY94237.1"/>
    </source>
</evidence>
<dbReference type="SUPFAM" id="SSF49464">
    <property type="entry name" value="Carboxypeptidase regulatory domain-like"/>
    <property type="match status" value="1"/>
</dbReference>
<reference evidence="13 14" key="1">
    <citation type="submission" date="2008-08" db="EMBL/GenBank/DDBJ databases">
        <title>Draft genome sequence of Bacteroides plebeius (DSM 17135).</title>
        <authorList>
            <person name="Sudarsanam P."/>
            <person name="Ley R."/>
            <person name="Guruge J."/>
            <person name="Turnbaugh P.J."/>
            <person name="Mahowald M."/>
            <person name="Liep D."/>
            <person name="Gordon J."/>
        </authorList>
    </citation>
    <scope>NUCLEOTIDE SEQUENCE [LARGE SCALE GENOMIC DNA]</scope>
    <source>
        <strain evidence="14">DSM 17135 / JCM 12973 / M2</strain>
    </source>
</reference>
<dbReference type="InterPro" id="IPR039426">
    <property type="entry name" value="TonB-dep_rcpt-like"/>
</dbReference>
<name>B5D3T7_PHOPM</name>
<evidence type="ECO:0000256" key="4">
    <source>
        <dbReference type="ARBA" id="ARBA00022692"/>
    </source>
</evidence>
<evidence type="ECO:0000256" key="8">
    <source>
        <dbReference type="PROSITE-ProRule" id="PRU01360"/>
    </source>
</evidence>
<keyword evidence="2 8" id="KW-0813">Transport</keyword>
<dbReference type="InterPro" id="IPR036942">
    <property type="entry name" value="Beta-barrel_TonB_sf"/>
</dbReference>
<evidence type="ECO:0000256" key="2">
    <source>
        <dbReference type="ARBA" id="ARBA00022448"/>
    </source>
</evidence>
<dbReference type="Gene3D" id="2.170.130.10">
    <property type="entry name" value="TonB-dependent receptor, plug domain"/>
    <property type="match status" value="1"/>
</dbReference>
<organism evidence="13 14">
    <name type="scientific">Phocaeicola plebeius (strain DSM 17135 / JCM 12973 / CCUG 54634 / M2)</name>
    <name type="common">Bacteroides plebeius</name>
    <dbReference type="NCBI Taxonomy" id="484018"/>
    <lineage>
        <taxon>Bacteria</taxon>
        <taxon>Pseudomonadati</taxon>
        <taxon>Bacteroidota</taxon>
        <taxon>Bacteroidia</taxon>
        <taxon>Bacteroidales</taxon>
        <taxon>Bacteroidaceae</taxon>
        <taxon>Phocaeicola</taxon>
    </lineage>
</organism>
<comment type="subcellular location">
    <subcellularLocation>
        <location evidence="1 8">Cell outer membrane</location>
        <topology evidence="1 8">Multi-pass membrane protein</topology>
    </subcellularLocation>
</comment>
<dbReference type="InterPro" id="IPR037066">
    <property type="entry name" value="Plug_dom_sf"/>
</dbReference>
<dbReference type="RefSeq" id="WP_007564212.1">
    <property type="nucleotide sequence ID" value="NZ_DS990134.1"/>
</dbReference>
<keyword evidence="5 9" id="KW-0798">TonB box</keyword>
<dbReference type="GO" id="GO:0009279">
    <property type="term" value="C:cell outer membrane"/>
    <property type="evidence" value="ECO:0007669"/>
    <property type="project" value="UniProtKB-SubCell"/>
</dbReference>
<dbReference type="Gene3D" id="2.40.170.20">
    <property type="entry name" value="TonB-dependent receptor, beta-barrel domain"/>
    <property type="match status" value="1"/>
</dbReference>
<evidence type="ECO:0000313" key="14">
    <source>
        <dbReference type="Proteomes" id="UP000003452"/>
    </source>
</evidence>
<dbReference type="FunFam" id="2.60.40.1120:FF:000003">
    <property type="entry name" value="Outer membrane protein Omp121"/>
    <property type="match status" value="1"/>
</dbReference>
<dbReference type="InterPro" id="IPR023997">
    <property type="entry name" value="TonB-dep_OMP_SusC/RagA_CS"/>
</dbReference>
<feature type="domain" description="TonB-dependent receptor-like beta-barrel" evidence="11">
    <location>
        <begin position="469"/>
        <end position="999"/>
    </location>
</feature>
<evidence type="ECO:0000259" key="11">
    <source>
        <dbReference type="Pfam" id="PF00593"/>
    </source>
</evidence>
<protein>
    <submittedName>
        <fullName evidence="13">TonB-linked outer membrane protein, SusC/RagA family</fullName>
    </submittedName>
</protein>
<dbReference type="Pfam" id="PF00593">
    <property type="entry name" value="TonB_dep_Rec_b-barrel"/>
    <property type="match status" value="1"/>
</dbReference>
<evidence type="ECO:0000256" key="1">
    <source>
        <dbReference type="ARBA" id="ARBA00004571"/>
    </source>
</evidence>
<dbReference type="Proteomes" id="UP000003452">
    <property type="component" value="Unassembled WGS sequence"/>
</dbReference>
<dbReference type="InterPro" id="IPR000531">
    <property type="entry name" value="Beta-barrel_TonB"/>
</dbReference>
<keyword evidence="6 8" id="KW-0472">Membrane</keyword>
<evidence type="ECO:0000256" key="10">
    <source>
        <dbReference type="SAM" id="SignalP"/>
    </source>
</evidence>
<dbReference type="Pfam" id="PF07715">
    <property type="entry name" value="Plug"/>
    <property type="match status" value="1"/>
</dbReference>